<protein>
    <submittedName>
        <fullName evidence="2">ATP-grasp domain-containing protein</fullName>
    </submittedName>
</protein>
<feature type="domain" description="ATP-grasp" evidence="1">
    <location>
        <begin position="95"/>
        <end position="255"/>
    </location>
</feature>
<accession>A0ABW7UWU9</accession>
<dbReference type="Pfam" id="PF18299">
    <property type="entry name" value="R2K_2"/>
    <property type="match status" value="1"/>
</dbReference>
<evidence type="ECO:0000313" key="2">
    <source>
        <dbReference type="EMBL" id="MFI1965907.1"/>
    </source>
</evidence>
<dbReference type="InterPro" id="IPR041261">
    <property type="entry name" value="R2K_2"/>
</dbReference>
<gene>
    <name evidence="2" type="ORF">ACH429_17650</name>
</gene>
<name>A0ABW7UWU9_9ACTN</name>
<evidence type="ECO:0000313" key="3">
    <source>
        <dbReference type="Proteomes" id="UP001611548"/>
    </source>
</evidence>
<keyword evidence="3" id="KW-1185">Reference proteome</keyword>
<dbReference type="Proteomes" id="UP001611548">
    <property type="component" value="Unassembled WGS sequence"/>
</dbReference>
<comment type="caution">
    <text evidence="2">The sequence shown here is derived from an EMBL/GenBank/DDBJ whole genome shotgun (WGS) entry which is preliminary data.</text>
</comment>
<organism evidence="2 3">
    <name type="scientific">Streptomyces pathocidini</name>
    <dbReference type="NCBI Taxonomy" id="1650571"/>
    <lineage>
        <taxon>Bacteria</taxon>
        <taxon>Bacillati</taxon>
        <taxon>Actinomycetota</taxon>
        <taxon>Actinomycetes</taxon>
        <taxon>Kitasatosporales</taxon>
        <taxon>Streptomycetaceae</taxon>
        <taxon>Streptomyces</taxon>
    </lineage>
</organism>
<dbReference type="RefSeq" id="WP_079101110.1">
    <property type="nucleotide sequence ID" value="NZ_JBIRWE010000006.1"/>
</dbReference>
<sequence length="266" mass="27617">MTTEQPARPLPSGPGLLVLPARYTASGALLAQAAEARGMVAEQLPPCRTVPEWAPAAGPAHLYGGPQFAAAVAPRLGLRLLAPTPDWPVHLPHTFTGRTVRRMVLAEARALREPFFAKPRPPAEGTFPADVYGSGDRLPADLPGGLPAQVSEVVAFGAEFRLFLLDGAVRTGSRYATLGRLDPAPLGGCPELAGVLGFAGDLVDAIGHTLPRACVLDVGELLGPGRRRGRWAVVAAGAAWSGHLYASEPDRALDVVLASTEPASGA</sequence>
<dbReference type="EMBL" id="JBIRWE010000006">
    <property type="protein sequence ID" value="MFI1965907.1"/>
    <property type="molecule type" value="Genomic_DNA"/>
</dbReference>
<proteinExistence type="predicted"/>
<reference evidence="2 3" key="1">
    <citation type="submission" date="2024-10" db="EMBL/GenBank/DDBJ databases">
        <title>The Natural Products Discovery Center: Release of the First 8490 Sequenced Strains for Exploring Actinobacteria Biosynthetic Diversity.</title>
        <authorList>
            <person name="Kalkreuter E."/>
            <person name="Kautsar S.A."/>
            <person name="Yang D."/>
            <person name="Bader C.D."/>
            <person name="Teijaro C.N."/>
            <person name="Fluegel L."/>
            <person name="Davis C.M."/>
            <person name="Simpson J.R."/>
            <person name="Lauterbach L."/>
            <person name="Steele A.D."/>
            <person name="Gui C."/>
            <person name="Meng S."/>
            <person name="Li G."/>
            <person name="Viehrig K."/>
            <person name="Ye F."/>
            <person name="Su P."/>
            <person name="Kiefer A.F."/>
            <person name="Nichols A."/>
            <person name="Cepeda A.J."/>
            <person name="Yan W."/>
            <person name="Fan B."/>
            <person name="Jiang Y."/>
            <person name="Adhikari A."/>
            <person name="Zheng C.-J."/>
            <person name="Schuster L."/>
            <person name="Cowan T.M."/>
            <person name="Smanski M.J."/>
            <person name="Chevrette M.G."/>
            <person name="De Carvalho L.P.S."/>
            <person name="Shen B."/>
        </authorList>
    </citation>
    <scope>NUCLEOTIDE SEQUENCE [LARGE SCALE GENOMIC DNA]</scope>
    <source>
        <strain evidence="2 3">NPDC020327</strain>
    </source>
</reference>
<evidence type="ECO:0000259" key="1">
    <source>
        <dbReference type="Pfam" id="PF18299"/>
    </source>
</evidence>